<evidence type="ECO:0000256" key="2">
    <source>
        <dbReference type="ARBA" id="ARBA00022617"/>
    </source>
</evidence>
<accession>A0A450U3J9</accession>
<protein>
    <submittedName>
        <fullName evidence="12">Ubiquinol-cytochrome c reductase cytochrome c1 subunit</fullName>
    </submittedName>
</protein>
<dbReference type="GO" id="GO:0016020">
    <property type="term" value="C:membrane"/>
    <property type="evidence" value="ECO:0007669"/>
    <property type="project" value="UniProtKB-SubCell"/>
</dbReference>
<dbReference type="InterPro" id="IPR002326">
    <property type="entry name" value="Cyt_c1"/>
</dbReference>
<feature type="domain" description="Cytochrome c" evidence="11">
    <location>
        <begin position="40"/>
        <end position="215"/>
    </location>
</feature>
<evidence type="ECO:0000256" key="5">
    <source>
        <dbReference type="ARBA" id="ARBA00022989"/>
    </source>
</evidence>
<keyword evidence="4 8" id="KW-0479">Metal-binding</keyword>
<dbReference type="Gene3D" id="1.10.760.10">
    <property type="entry name" value="Cytochrome c-like domain"/>
    <property type="match status" value="1"/>
</dbReference>
<dbReference type="AlphaFoldDB" id="A0A450U3J9"/>
<dbReference type="GO" id="GO:0020037">
    <property type="term" value="F:heme binding"/>
    <property type="evidence" value="ECO:0007669"/>
    <property type="project" value="InterPro"/>
</dbReference>
<dbReference type="SUPFAM" id="SSF46626">
    <property type="entry name" value="Cytochrome c"/>
    <property type="match status" value="1"/>
</dbReference>
<evidence type="ECO:0000256" key="3">
    <source>
        <dbReference type="ARBA" id="ARBA00022692"/>
    </source>
</evidence>
<gene>
    <name evidence="12" type="ORF">BECKFW1821C_GA0114237_11374</name>
</gene>
<evidence type="ECO:0000256" key="9">
    <source>
        <dbReference type="SAM" id="Phobius"/>
    </source>
</evidence>
<evidence type="ECO:0000256" key="6">
    <source>
        <dbReference type="ARBA" id="ARBA00023004"/>
    </source>
</evidence>
<evidence type="ECO:0000256" key="10">
    <source>
        <dbReference type="SAM" id="SignalP"/>
    </source>
</evidence>
<dbReference type="InterPro" id="IPR009056">
    <property type="entry name" value="Cyt_c-like_dom"/>
</dbReference>
<keyword evidence="6 8" id="KW-0408">Iron</keyword>
<dbReference type="PANTHER" id="PTHR10266:SF3">
    <property type="entry name" value="CYTOCHROME C1, HEME PROTEIN, MITOCHONDRIAL"/>
    <property type="match status" value="1"/>
</dbReference>
<name>A0A450U3J9_9GAMM</name>
<keyword evidence="2 8" id="KW-0349">Heme</keyword>
<evidence type="ECO:0000256" key="1">
    <source>
        <dbReference type="ARBA" id="ARBA00004370"/>
    </source>
</evidence>
<evidence type="ECO:0000313" key="12">
    <source>
        <dbReference type="EMBL" id="VFJ77716.1"/>
    </source>
</evidence>
<organism evidence="12">
    <name type="scientific">Candidatus Kentrum sp. FW</name>
    <dbReference type="NCBI Taxonomy" id="2126338"/>
    <lineage>
        <taxon>Bacteria</taxon>
        <taxon>Pseudomonadati</taxon>
        <taxon>Pseudomonadota</taxon>
        <taxon>Gammaproteobacteria</taxon>
        <taxon>Candidatus Kentrum</taxon>
    </lineage>
</organism>
<keyword evidence="7 9" id="KW-0472">Membrane</keyword>
<feature type="binding site" description="covalent" evidence="8">
    <location>
        <position position="56"/>
    </location>
    <ligand>
        <name>heme c</name>
        <dbReference type="ChEBI" id="CHEBI:61717"/>
    </ligand>
</feature>
<dbReference type="GO" id="GO:0046872">
    <property type="term" value="F:metal ion binding"/>
    <property type="evidence" value="ECO:0007669"/>
    <property type="project" value="UniProtKB-KW"/>
</dbReference>
<keyword evidence="10" id="KW-0732">Signal</keyword>
<evidence type="ECO:0000256" key="7">
    <source>
        <dbReference type="ARBA" id="ARBA00023136"/>
    </source>
</evidence>
<comment type="cofactor">
    <cofactor evidence="8">
        <name>heme c</name>
        <dbReference type="ChEBI" id="CHEBI:61717"/>
    </cofactor>
    <text evidence="8">Binds 1 heme c group covalently per subunit.</text>
</comment>
<reference evidence="12" key="1">
    <citation type="submission" date="2019-02" db="EMBL/GenBank/DDBJ databases">
        <authorList>
            <person name="Gruber-Vodicka R. H."/>
            <person name="Seah K. B. B."/>
        </authorList>
    </citation>
    <scope>NUCLEOTIDE SEQUENCE</scope>
    <source>
        <strain evidence="12">BECK_BZ131</strain>
    </source>
</reference>
<feature type="chain" id="PRO_5019197075" evidence="10">
    <location>
        <begin position="21"/>
        <end position="249"/>
    </location>
</feature>
<dbReference type="EMBL" id="CAADFE010000137">
    <property type="protein sequence ID" value="VFJ77716.1"/>
    <property type="molecule type" value="Genomic_DNA"/>
</dbReference>
<dbReference type="PANTHER" id="PTHR10266">
    <property type="entry name" value="CYTOCHROME C1"/>
    <property type="match status" value="1"/>
</dbReference>
<comment type="subcellular location">
    <subcellularLocation>
        <location evidence="1">Membrane</location>
    </subcellularLocation>
</comment>
<dbReference type="Pfam" id="PF02167">
    <property type="entry name" value="Cytochrom_C1"/>
    <property type="match status" value="2"/>
</dbReference>
<dbReference type="InterPro" id="IPR036909">
    <property type="entry name" value="Cyt_c-like_dom_sf"/>
</dbReference>
<keyword evidence="3 9" id="KW-0812">Transmembrane</keyword>
<evidence type="ECO:0000259" key="11">
    <source>
        <dbReference type="PROSITE" id="PS51007"/>
    </source>
</evidence>
<proteinExistence type="predicted"/>
<sequence>MRKLSFLVAAVLLLMAEVSAASGSSSMELVSPEIDLSDNVSLQRGAKLFVNYCLSCHNASFMRYNRMAADIGLTDEQVKANMMFATDKVGDVMAVAMSPEDATVWFGSQPPDLSVVSRSKGVEWLYSYMLGFYEDSDQSRPFGVNNVIFPDVAMPHVLLGLQGIQKKQHGEDQKHGSQKIDSLLELIQPGSMKAGEYRDAVRDLVVFLAYLGEPAKLYRQQVGILVLLFLLVLFIFSYALKKEYWKDIH</sequence>
<feature type="binding site" description="covalent" evidence="8">
    <location>
        <position position="53"/>
    </location>
    <ligand>
        <name>heme c</name>
        <dbReference type="ChEBI" id="CHEBI:61717"/>
    </ligand>
</feature>
<evidence type="ECO:0000256" key="8">
    <source>
        <dbReference type="PIRSR" id="PIRSR602326-1"/>
    </source>
</evidence>
<feature type="transmembrane region" description="Helical" evidence="9">
    <location>
        <begin position="222"/>
        <end position="240"/>
    </location>
</feature>
<evidence type="ECO:0000256" key="4">
    <source>
        <dbReference type="ARBA" id="ARBA00022723"/>
    </source>
</evidence>
<feature type="binding site" description="covalent" evidence="8">
    <location>
        <position position="57"/>
    </location>
    <ligand>
        <name>heme c</name>
        <dbReference type="ChEBI" id="CHEBI:61717"/>
    </ligand>
</feature>
<keyword evidence="5 9" id="KW-1133">Transmembrane helix</keyword>
<dbReference type="GO" id="GO:0009055">
    <property type="term" value="F:electron transfer activity"/>
    <property type="evidence" value="ECO:0007669"/>
    <property type="project" value="InterPro"/>
</dbReference>
<feature type="signal peptide" evidence="10">
    <location>
        <begin position="1"/>
        <end position="20"/>
    </location>
</feature>
<dbReference type="PROSITE" id="PS51007">
    <property type="entry name" value="CYTC"/>
    <property type="match status" value="1"/>
</dbReference>